<keyword evidence="3" id="KW-1185">Reference proteome</keyword>
<accession>A0A1I4NI62</accession>
<evidence type="ECO:0008006" key="4">
    <source>
        <dbReference type="Google" id="ProtNLM"/>
    </source>
</evidence>
<gene>
    <name evidence="2" type="ORF">SAMN02982985_02987</name>
</gene>
<reference evidence="2 3" key="1">
    <citation type="submission" date="2016-10" db="EMBL/GenBank/DDBJ databases">
        <authorList>
            <person name="de Groot N.N."/>
        </authorList>
    </citation>
    <scope>NUCLEOTIDE SEQUENCE [LARGE SCALE GENOMIC DNA]</scope>
    <source>
        <strain evidence="2 3">ATCC 43154</strain>
    </source>
</reference>
<feature type="compositionally biased region" description="Basic and acidic residues" evidence="1">
    <location>
        <begin position="129"/>
        <end position="146"/>
    </location>
</feature>
<proteinExistence type="predicted"/>
<dbReference type="Proteomes" id="UP000199470">
    <property type="component" value="Unassembled WGS sequence"/>
</dbReference>
<name>A0A1I4NI62_9BURK</name>
<dbReference type="OrthoDB" id="8702604at2"/>
<organism evidence="2 3">
    <name type="scientific">Rugamonas rubra</name>
    <dbReference type="NCBI Taxonomy" id="758825"/>
    <lineage>
        <taxon>Bacteria</taxon>
        <taxon>Pseudomonadati</taxon>
        <taxon>Pseudomonadota</taxon>
        <taxon>Betaproteobacteria</taxon>
        <taxon>Burkholderiales</taxon>
        <taxon>Oxalobacteraceae</taxon>
        <taxon>Telluria group</taxon>
        <taxon>Rugamonas</taxon>
    </lineage>
</organism>
<feature type="region of interest" description="Disordered" evidence="1">
    <location>
        <begin position="129"/>
        <end position="160"/>
    </location>
</feature>
<dbReference type="AlphaFoldDB" id="A0A1I4NI62"/>
<dbReference type="EMBL" id="FOTW01000013">
    <property type="protein sequence ID" value="SFM15151.1"/>
    <property type="molecule type" value="Genomic_DNA"/>
</dbReference>
<dbReference type="RefSeq" id="WP_139236509.1">
    <property type="nucleotide sequence ID" value="NZ_FOTW01000013.1"/>
</dbReference>
<sequence>MFAQALSPAVKAHCDVVINFHTDLARRALESLQAISEVNMRLTKEAMAELGEASQRMLATAKPAEQLASARGDVGGDVGGNALRNYQQGLADALARANHSLAQSAETHLPNVSRTANALADDMVRKANEEGAKAAERQRQTLDRMGLHGANGQGRPALSH</sequence>
<dbReference type="STRING" id="758825.SAMN02982985_02987"/>
<protein>
    <recommendedName>
        <fullName evidence="4">Phasin family protein</fullName>
    </recommendedName>
</protein>
<evidence type="ECO:0000256" key="1">
    <source>
        <dbReference type="SAM" id="MobiDB-lite"/>
    </source>
</evidence>
<evidence type="ECO:0000313" key="3">
    <source>
        <dbReference type="Proteomes" id="UP000199470"/>
    </source>
</evidence>
<evidence type="ECO:0000313" key="2">
    <source>
        <dbReference type="EMBL" id="SFM15151.1"/>
    </source>
</evidence>